<organism evidence="2 3">
    <name type="scientific">Micavibrio aeruginosavorus</name>
    <dbReference type="NCBI Taxonomy" id="349221"/>
    <lineage>
        <taxon>Bacteria</taxon>
        <taxon>Pseudomonadati</taxon>
        <taxon>Bdellovibrionota</taxon>
        <taxon>Bdellovibrionia</taxon>
        <taxon>Bdellovibrionales</taxon>
        <taxon>Pseudobdellovibrionaceae</taxon>
        <taxon>Micavibrio</taxon>
    </lineage>
</organism>
<proteinExistence type="inferred from homology"/>
<gene>
    <name evidence="2" type="ORF">DI626_06360</name>
</gene>
<dbReference type="EMBL" id="QFNK01000112">
    <property type="protein sequence ID" value="PZO86511.1"/>
    <property type="molecule type" value="Genomic_DNA"/>
</dbReference>
<reference evidence="2 3" key="1">
    <citation type="submission" date="2017-08" db="EMBL/GenBank/DDBJ databases">
        <title>Infants hospitalized years apart are colonized by the same room-sourced microbial strains.</title>
        <authorList>
            <person name="Brooks B."/>
            <person name="Olm M.R."/>
            <person name="Firek B.A."/>
            <person name="Baker R."/>
            <person name="Thomas B.C."/>
            <person name="Morowitz M.J."/>
            <person name="Banfield J.F."/>
        </authorList>
    </citation>
    <scope>NUCLEOTIDE SEQUENCE [LARGE SCALE GENOMIC DNA]</scope>
    <source>
        <strain evidence="2">S2_018_000_R2_104</strain>
    </source>
</reference>
<dbReference type="Pfam" id="PF01312">
    <property type="entry name" value="Bac_export_2"/>
    <property type="match status" value="1"/>
</dbReference>
<evidence type="ECO:0008006" key="4">
    <source>
        <dbReference type="Google" id="ProtNLM"/>
    </source>
</evidence>
<dbReference type="InterPro" id="IPR006135">
    <property type="entry name" value="T3SS_substrate_exporter"/>
</dbReference>
<dbReference type="PANTHER" id="PTHR30531:SF12">
    <property type="entry name" value="FLAGELLAR BIOSYNTHETIC PROTEIN FLHB"/>
    <property type="match status" value="1"/>
</dbReference>
<dbReference type="InterPro" id="IPR029025">
    <property type="entry name" value="T3SS_substrate_exporter_C"/>
</dbReference>
<accession>A0A2W5BTI4</accession>
<protein>
    <recommendedName>
        <fullName evidence="4">Flagellar biosynthesis protein FlhB</fullName>
    </recommendedName>
</protein>
<dbReference type="Gene3D" id="3.40.1690.10">
    <property type="entry name" value="secretion proteins EscU"/>
    <property type="match status" value="1"/>
</dbReference>
<evidence type="ECO:0000256" key="1">
    <source>
        <dbReference type="ARBA" id="ARBA00010690"/>
    </source>
</evidence>
<evidence type="ECO:0000313" key="3">
    <source>
        <dbReference type="Proteomes" id="UP000249557"/>
    </source>
</evidence>
<dbReference type="SUPFAM" id="SSF160544">
    <property type="entry name" value="EscU C-terminal domain-like"/>
    <property type="match status" value="1"/>
</dbReference>
<dbReference type="Proteomes" id="UP000249557">
    <property type="component" value="Unassembled WGS sequence"/>
</dbReference>
<comment type="similarity">
    <text evidence="1">Belongs to the type III secretion exporter family.</text>
</comment>
<evidence type="ECO:0000313" key="2">
    <source>
        <dbReference type="EMBL" id="PZO86511.1"/>
    </source>
</evidence>
<dbReference type="GO" id="GO:0009306">
    <property type="term" value="P:protein secretion"/>
    <property type="evidence" value="ECO:0007669"/>
    <property type="project" value="InterPro"/>
</dbReference>
<dbReference type="PANTHER" id="PTHR30531">
    <property type="entry name" value="FLAGELLAR BIOSYNTHETIC PROTEIN FLHB"/>
    <property type="match status" value="1"/>
</dbReference>
<dbReference type="AlphaFoldDB" id="A0A2W5BTI4"/>
<dbReference type="GO" id="GO:0005886">
    <property type="term" value="C:plasma membrane"/>
    <property type="evidence" value="ECO:0007669"/>
    <property type="project" value="TreeGrafter"/>
</dbReference>
<sequence>MADWSETQDNDPLKPLNIKEKSKNLTAVAVKDRTLERKVPQVVAAGRGNIAEKILQLAFENDIKVKEDPALAEMLAAVELESPIPSEAFMAIAEILYYVYRANGEPNPFDAVLRDEMEQQGKTP</sequence>
<comment type="caution">
    <text evidence="2">The sequence shown here is derived from an EMBL/GenBank/DDBJ whole genome shotgun (WGS) entry which is preliminary data.</text>
</comment>
<name>A0A2W5BTI4_9BACT</name>